<evidence type="ECO:0000313" key="2">
    <source>
        <dbReference type="EnsemblProtists" id="EKX37530"/>
    </source>
</evidence>
<dbReference type="KEGG" id="gtt:GUITHDRAFT_116339"/>
<dbReference type="AlphaFoldDB" id="L1INY7"/>
<sequence>MDTRMCWSRENYGAGCRWELYSGIVRAQPKEELRGDCARSCDGDEILTKEALKKKRIGSSREILTTARNSLGLAAMKRDFVFPLLLIGLFLFDQSNASYGGFCTTRLSLNLRGGADAGVPGLNMDAMNSMFTNPAFQQMAQNLMNNPEFKQRMDDMMKNETLMKEYAKIGEQASASSSSSTFC</sequence>
<gene>
    <name evidence="1" type="ORF">GUITHDRAFT_116339</name>
</gene>
<keyword evidence="3" id="KW-1185">Reference proteome</keyword>
<dbReference type="GeneID" id="17294269"/>
<evidence type="ECO:0000313" key="3">
    <source>
        <dbReference type="Proteomes" id="UP000011087"/>
    </source>
</evidence>
<dbReference type="EMBL" id="JH993058">
    <property type="protein sequence ID" value="EKX37530.1"/>
    <property type="molecule type" value="Genomic_DNA"/>
</dbReference>
<reference evidence="3" key="2">
    <citation type="submission" date="2012-11" db="EMBL/GenBank/DDBJ databases">
        <authorList>
            <person name="Kuo A."/>
            <person name="Curtis B.A."/>
            <person name="Tanifuji G."/>
            <person name="Burki F."/>
            <person name="Gruber A."/>
            <person name="Irimia M."/>
            <person name="Maruyama S."/>
            <person name="Arias M.C."/>
            <person name="Ball S.G."/>
            <person name="Gile G.H."/>
            <person name="Hirakawa Y."/>
            <person name="Hopkins J.F."/>
            <person name="Rensing S.A."/>
            <person name="Schmutz J."/>
            <person name="Symeonidi A."/>
            <person name="Elias M."/>
            <person name="Eveleigh R.J."/>
            <person name="Herman E.K."/>
            <person name="Klute M.J."/>
            <person name="Nakayama T."/>
            <person name="Obornik M."/>
            <person name="Reyes-Prieto A."/>
            <person name="Armbrust E.V."/>
            <person name="Aves S.J."/>
            <person name="Beiko R.G."/>
            <person name="Coutinho P."/>
            <person name="Dacks J.B."/>
            <person name="Durnford D.G."/>
            <person name="Fast N.M."/>
            <person name="Green B.R."/>
            <person name="Grisdale C."/>
            <person name="Hempe F."/>
            <person name="Henrissat B."/>
            <person name="Hoppner M.P."/>
            <person name="Ishida K.-I."/>
            <person name="Kim E."/>
            <person name="Koreny L."/>
            <person name="Kroth P.G."/>
            <person name="Liu Y."/>
            <person name="Malik S.-B."/>
            <person name="Maier U.G."/>
            <person name="McRose D."/>
            <person name="Mock T."/>
            <person name="Neilson J.A."/>
            <person name="Onodera N.T."/>
            <person name="Poole A.M."/>
            <person name="Pritham E.J."/>
            <person name="Richards T.A."/>
            <person name="Rocap G."/>
            <person name="Roy S.W."/>
            <person name="Sarai C."/>
            <person name="Schaack S."/>
            <person name="Shirato S."/>
            <person name="Slamovits C.H."/>
            <person name="Spencer D.F."/>
            <person name="Suzuki S."/>
            <person name="Worden A.Z."/>
            <person name="Zauner S."/>
            <person name="Barry K."/>
            <person name="Bell C."/>
            <person name="Bharti A.K."/>
            <person name="Crow J.A."/>
            <person name="Grimwood J."/>
            <person name="Kramer R."/>
            <person name="Lindquist E."/>
            <person name="Lucas S."/>
            <person name="Salamov A."/>
            <person name="McFadden G.I."/>
            <person name="Lane C.E."/>
            <person name="Keeling P.J."/>
            <person name="Gray M.W."/>
            <person name="Grigoriev I.V."/>
            <person name="Archibald J.M."/>
        </authorList>
    </citation>
    <scope>NUCLEOTIDE SEQUENCE</scope>
    <source>
        <strain evidence="3">CCMP2712</strain>
    </source>
</reference>
<protein>
    <recommendedName>
        <fullName evidence="4">STI1 domain-containing protein</fullName>
    </recommendedName>
</protein>
<dbReference type="HOGENOM" id="CLU_1477780_0_0_1"/>
<reference evidence="2" key="3">
    <citation type="submission" date="2016-03" db="UniProtKB">
        <authorList>
            <consortium name="EnsemblProtists"/>
        </authorList>
    </citation>
    <scope>IDENTIFICATION</scope>
</reference>
<organism evidence="1">
    <name type="scientific">Guillardia theta (strain CCMP2712)</name>
    <name type="common">Cryptophyte</name>
    <dbReference type="NCBI Taxonomy" id="905079"/>
    <lineage>
        <taxon>Eukaryota</taxon>
        <taxon>Cryptophyceae</taxon>
        <taxon>Pyrenomonadales</taxon>
        <taxon>Geminigeraceae</taxon>
        <taxon>Guillardia</taxon>
    </lineage>
</organism>
<dbReference type="EnsemblProtists" id="EKX37530">
    <property type="protein sequence ID" value="EKX37530"/>
    <property type="gene ID" value="GUITHDRAFT_116339"/>
</dbReference>
<dbReference type="PaxDb" id="55529-EKX37530"/>
<evidence type="ECO:0008006" key="4">
    <source>
        <dbReference type="Google" id="ProtNLM"/>
    </source>
</evidence>
<proteinExistence type="predicted"/>
<reference evidence="1 3" key="1">
    <citation type="journal article" date="2012" name="Nature">
        <title>Algal genomes reveal evolutionary mosaicism and the fate of nucleomorphs.</title>
        <authorList>
            <consortium name="DOE Joint Genome Institute"/>
            <person name="Curtis B.A."/>
            <person name="Tanifuji G."/>
            <person name="Burki F."/>
            <person name="Gruber A."/>
            <person name="Irimia M."/>
            <person name="Maruyama S."/>
            <person name="Arias M.C."/>
            <person name="Ball S.G."/>
            <person name="Gile G.H."/>
            <person name="Hirakawa Y."/>
            <person name="Hopkins J.F."/>
            <person name="Kuo A."/>
            <person name="Rensing S.A."/>
            <person name="Schmutz J."/>
            <person name="Symeonidi A."/>
            <person name="Elias M."/>
            <person name="Eveleigh R.J."/>
            <person name="Herman E.K."/>
            <person name="Klute M.J."/>
            <person name="Nakayama T."/>
            <person name="Obornik M."/>
            <person name="Reyes-Prieto A."/>
            <person name="Armbrust E.V."/>
            <person name="Aves S.J."/>
            <person name="Beiko R.G."/>
            <person name="Coutinho P."/>
            <person name="Dacks J.B."/>
            <person name="Durnford D.G."/>
            <person name="Fast N.M."/>
            <person name="Green B.R."/>
            <person name="Grisdale C.J."/>
            <person name="Hempel F."/>
            <person name="Henrissat B."/>
            <person name="Hoppner M.P."/>
            <person name="Ishida K."/>
            <person name="Kim E."/>
            <person name="Koreny L."/>
            <person name="Kroth P.G."/>
            <person name="Liu Y."/>
            <person name="Malik S.B."/>
            <person name="Maier U.G."/>
            <person name="McRose D."/>
            <person name="Mock T."/>
            <person name="Neilson J.A."/>
            <person name="Onodera N.T."/>
            <person name="Poole A.M."/>
            <person name="Pritham E.J."/>
            <person name="Richards T.A."/>
            <person name="Rocap G."/>
            <person name="Roy S.W."/>
            <person name="Sarai C."/>
            <person name="Schaack S."/>
            <person name="Shirato S."/>
            <person name="Slamovits C.H."/>
            <person name="Spencer D.F."/>
            <person name="Suzuki S."/>
            <person name="Worden A.Z."/>
            <person name="Zauner S."/>
            <person name="Barry K."/>
            <person name="Bell C."/>
            <person name="Bharti A.K."/>
            <person name="Crow J.A."/>
            <person name="Grimwood J."/>
            <person name="Kramer R."/>
            <person name="Lindquist E."/>
            <person name="Lucas S."/>
            <person name="Salamov A."/>
            <person name="McFadden G.I."/>
            <person name="Lane C.E."/>
            <person name="Keeling P.J."/>
            <person name="Gray M.W."/>
            <person name="Grigoriev I.V."/>
            <person name="Archibald J.M."/>
        </authorList>
    </citation>
    <scope>NUCLEOTIDE SEQUENCE</scope>
    <source>
        <strain evidence="1 3">CCMP2712</strain>
    </source>
</reference>
<dbReference type="Proteomes" id="UP000011087">
    <property type="component" value="Unassembled WGS sequence"/>
</dbReference>
<accession>L1INY7</accession>
<dbReference type="RefSeq" id="XP_005824510.1">
    <property type="nucleotide sequence ID" value="XM_005824453.1"/>
</dbReference>
<evidence type="ECO:0000313" key="1">
    <source>
        <dbReference type="EMBL" id="EKX37530.1"/>
    </source>
</evidence>
<name>L1INY7_GUITC</name>